<name>A0A9W8V9N9_9HYPO</name>
<proteinExistence type="predicted"/>
<dbReference type="Proteomes" id="UP001152049">
    <property type="component" value="Unassembled WGS sequence"/>
</dbReference>
<keyword evidence="2" id="KW-1185">Reference proteome</keyword>
<dbReference type="AlphaFoldDB" id="A0A9W8V9N9"/>
<dbReference type="OrthoDB" id="4521980at2759"/>
<sequence length="140" mass="15929">MSKRVYGHRWKVKPIADPISAKWNIRVPGPDMMGLVNGFGPRSMDDKWMCRTKGPDEQGYIVVQICRSWSDQEIVALKGRVFVQGSNIEEKDIEKEGGEILEITWDCKCTYGEEEPMSEEDAKNMAIGFAKNLLSCNLDR</sequence>
<dbReference type="EMBL" id="JAOQAZ010000048">
    <property type="protein sequence ID" value="KAJ4245085.1"/>
    <property type="molecule type" value="Genomic_DNA"/>
</dbReference>
<evidence type="ECO:0000313" key="1">
    <source>
        <dbReference type="EMBL" id="KAJ4245085.1"/>
    </source>
</evidence>
<gene>
    <name evidence="1" type="ORF">NW762_014296</name>
</gene>
<comment type="caution">
    <text evidence="1">The sequence shown here is derived from an EMBL/GenBank/DDBJ whole genome shotgun (WGS) entry which is preliminary data.</text>
</comment>
<reference evidence="1" key="1">
    <citation type="submission" date="2022-09" db="EMBL/GenBank/DDBJ databases">
        <title>Fusarium specimens isolated from Avocado Roots.</title>
        <authorList>
            <person name="Stajich J."/>
            <person name="Roper C."/>
            <person name="Heimlech-Rivalta G."/>
        </authorList>
    </citation>
    <scope>NUCLEOTIDE SEQUENCE</scope>
    <source>
        <strain evidence="1">CF00136</strain>
    </source>
</reference>
<accession>A0A9W8V9N9</accession>
<evidence type="ECO:0000313" key="2">
    <source>
        <dbReference type="Proteomes" id="UP001152049"/>
    </source>
</evidence>
<protein>
    <submittedName>
        <fullName evidence="1">Uncharacterized protein</fullName>
    </submittedName>
</protein>
<organism evidence="1 2">
    <name type="scientific">Fusarium torreyae</name>
    <dbReference type="NCBI Taxonomy" id="1237075"/>
    <lineage>
        <taxon>Eukaryota</taxon>
        <taxon>Fungi</taxon>
        <taxon>Dikarya</taxon>
        <taxon>Ascomycota</taxon>
        <taxon>Pezizomycotina</taxon>
        <taxon>Sordariomycetes</taxon>
        <taxon>Hypocreomycetidae</taxon>
        <taxon>Hypocreales</taxon>
        <taxon>Nectriaceae</taxon>
        <taxon>Fusarium</taxon>
    </lineage>
</organism>